<dbReference type="Pfam" id="PF12464">
    <property type="entry name" value="Mac"/>
    <property type="match status" value="1"/>
</dbReference>
<feature type="compositionally biased region" description="Basic and acidic residues" evidence="4">
    <location>
        <begin position="45"/>
        <end position="60"/>
    </location>
</feature>
<dbReference type="InterPro" id="IPR001451">
    <property type="entry name" value="Hexapep"/>
</dbReference>
<dbReference type="SUPFAM" id="SSF51161">
    <property type="entry name" value="Trimeric LpxA-like enzymes"/>
    <property type="match status" value="1"/>
</dbReference>
<dbReference type="InterPro" id="IPR018357">
    <property type="entry name" value="Hexapep_transf_CS"/>
</dbReference>
<dbReference type="PANTHER" id="PTHR23416:SF76">
    <property type="entry name" value="ZN(II)2CYS6 TRANSCRIPTION FACTOR (EUROFUNG)"/>
    <property type="match status" value="1"/>
</dbReference>
<dbReference type="SUPFAM" id="SSF57701">
    <property type="entry name" value="Zn2/Cys6 DNA-binding domain"/>
    <property type="match status" value="1"/>
</dbReference>
<feature type="compositionally biased region" description="Polar residues" evidence="4">
    <location>
        <begin position="1"/>
        <end position="10"/>
    </location>
</feature>
<dbReference type="InterPro" id="IPR051159">
    <property type="entry name" value="Hexapeptide_acetyltransf"/>
</dbReference>
<comment type="caution">
    <text evidence="6">The sequence shown here is derived from an EMBL/GenBank/DDBJ whole genome shotgun (WGS) entry which is preliminary data.</text>
</comment>
<keyword evidence="3" id="KW-0539">Nucleus</keyword>
<keyword evidence="2" id="KW-0808">Transferase</keyword>
<dbReference type="CDD" id="cd03357">
    <property type="entry name" value="LbH_MAT_GAT"/>
    <property type="match status" value="1"/>
</dbReference>
<feature type="compositionally biased region" description="Polar residues" evidence="4">
    <location>
        <begin position="146"/>
        <end position="182"/>
    </location>
</feature>
<dbReference type="GO" id="GO:0008270">
    <property type="term" value="F:zinc ion binding"/>
    <property type="evidence" value="ECO:0007669"/>
    <property type="project" value="InterPro"/>
</dbReference>
<dbReference type="EMBL" id="CAJPDT010000011">
    <property type="protein sequence ID" value="CAF9913164.1"/>
    <property type="molecule type" value="Genomic_DNA"/>
</dbReference>
<dbReference type="Gene3D" id="2.160.10.10">
    <property type="entry name" value="Hexapeptide repeat proteins"/>
    <property type="match status" value="1"/>
</dbReference>
<dbReference type="Proteomes" id="UP000664534">
    <property type="component" value="Unassembled WGS sequence"/>
</dbReference>
<dbReference type="PROSITE" id="PS50048">
    <property type="entry name" value="ZN2_CY6_FUNGAL_2"/>
    <property type="match status" value="1"/>
</dbReference>
<dbReference type="InterPro" id="IPR036864">
    <property type="entry name" value="Zn2-C6_fun-type_DNA-bd_sf"/>
</dbReference>
<proteinExistence type="inferred from homology"/>
<name>A0A8H3IGV1_9LECA</name>
<dbReference type="Pfam" id="PF14602">
    <property type="entry name" value="Hexapep_2"/>
    <property type="match status" value="1"/>
</dbReference>
<keyword evidence="7" id="KW-1185">Reference proteome</keyword>
<sequence length="801" mass="88491">MAAVTSNQASAGEGLGSHENDHLAEPRSSFTAVNGGASPAPPAKPKSDQEPQKEAPEITSHRSILPNNQHEAPQSPAQPRPDRATNGVEPVRQERRLSPAPAPAATQTQAQAPTHPQATTHPQAPTHSQGPATGPIYTHQLDRPPSTASQRPETSNEPRGQYSNHSRTPSNQQPNGILSPQVQKRKRSFDGELPRRPEYDHQAVYPMHGPPPSPGGQRMHSMDNGPPRERPAYSPRQTYPPPPETYPPPPPDAYHGPPQMRESPPDIYPRPDRHQHMRNDYEHPVDPSIAPGQPRPYYSDQQMAESLRQHNRSYDSMPPRDTYGTPEDDDEHGQYGDYGANRSSADLDRKRRKRVFSNRTKTGCMTCRRRKKKCDEQHPECNNCLRGGFVCEGYTMRNTWQKPSNTKQPIPLQSKNGYPTQDSPSRAPYPPGPRYQETSPEYPGPPPQHMQRYEGDRVKPIDVDNDRDQVYGRQSPDPQKSAWAKAPRPYPSHPPSMSKYDQNGHRGSVYDMPDAQEQSSMHPPASVHRTNSSASQYSQAPHPPNHNNTPPNQNSVQAIAQAASTHSAAIRPSPSRRNEQYTEREKMLKGLYYLPFTPALTEDRERCIAAIWRFNNATNPSHGASPEERCRLFRQIISLRPTPEPPGANGEVPAPQMELPFGSVGERVVVEAPFNCDYGYNITVGDDVLIGADCRISDTCSVTIGARCIFSPSVKLVCATYPIDPRRRNGSNGAALGRNIVIEEDCWIGSNVTILAGVRVGKSSTVGAGSLLHQDVPRFTVVAGNPAKVSRGIYDGNADGQ</sequence>
<gene>
    <name evidence="6" type="primary">CAS91</name>
    <name evidence="6" type="ORF">IMSHALPRED_000932</name>
</gene>
<dbReference type="PROSITE" id="PS00463">
    <property type="entry name" value="ZN2_CY6_FUNGAL_1"/>
    <property type="match status" value="1"/>
</dbReference>
<evidence type="ECO:0000256" key="1">
    <source>
        <dbReference type="ARBA" id="ARBA00007274"/>
    </source>
</evidence>
<feature type="compositionally biased region" description="Polar residues" evidence="4">
    <location>
        <begin position="528"/>
        <end position="539"/>
    </location>
</feature>
<dbReference type="CDD" id="cd00067">
    <property type="entry name" value="GAL4"/>
    <property type="match status" value="1"/>
</dbReference>
<reference evidence="6" key="1">
    <citation type="submission" date="2021-03" db="EMBL/GenBank/DDBJ databases">
        <authorList>
            <person name="Tagirdzhanova G."/>
        </authorList>
    </citation>
    <scope>NUCLEOTIDE SEQUENCE</scope>
</reference>
<feature type="compositionally biased region" description="Polar residues" evidence="4">
    <location>
        <begin position="61"/>
        <end position="77"/>
    </location>
</feature>
<dbReference type="InterPro" id="IPR024688">
    <property type="entry name" value="Mac_dom"/>
</dbReference>
<feature type="compositionally biased region" description="Polar residues" evidence="4">
    <location>
        <begin position="400"/>
        <end position="424"/>
    </location>
</feature>
<feature type="compositionally biased region" description="Basic and acidic residues" evidence="4">
    <location>
        <begin position="269"/>
        <end position="285"/>
    </location>
</feature>
<dbReference type="InterPro" id="IPR011004">
    <property type="entry name" value="Trimer_LpxA-like_sf"/>
</dbReference>
<evidence type="ECO:0000313" key="6">
    <source>
        <dbReference type="EMBL" id="CAF9913164.1"/>
    </source>
</evidence>
<feature type="compositionally biased region" description="Pro residues" evidence="4">
    <location>
        <begin position="238"/>
        <end position="252"/>
    </location>
</feature>
<dbReference type="OrthoDB" id="25818at2759"/>
<dbReference type="GO" id="GO:0008374">
    <property type="term" value="F:O-acyltransferase activity"/>
    <property type="evidence" value="ECO:0007669"/>
    <property type="project" value="TreeGrafter"/>
</dbReference>
<feature type="compositionally biased region" description="Low complexity" evidence="4">
    <location>
        <begin position="103"/>
        <end position="127"/>
    </location>
</feature>
<accession>A0A8H3IGV1</accession>
<dbReference type="SMART" id="SM01266">
    <property type="entry name" value="Mac"/>
    <property type="match status" value="1"/>
</dbReference>
<dbReference type="Pfam" id="PF00132">
    <property type="entry name" value="Hexapep"/>
    <property type="match status" value="1"/>
</dbReference>
<organism evidence="6 7">
    <name type="scientific">Imshaugia aleurites</name>
    <dbReference type="NCBI Taxonomy" id="172621"/>
    <lineage>
        <taxon>Eukaryota</taxon>
        <taxon>Fungi</taxon>
        <taxon>Dikarya</taxon>
        <taxon>Ascomycota</taxon>
        <taxon>Pezizomycotina</taxon>
        <taxon>Lecanoromycetes</taxon>
        <taxon>OSLEUM clade</taxon>
        <taxon>Lecanoromycetidae</taxon>
        <taxon>Lecanorales</taxon>
        <taxon>Lecanorineae</taxon>
        <taxon>Parmeliaceae</taxon>
        <taxon>Imshaugia</taxon>
    </lineage>
</organism>
<dbReference type="Pfam" id="PF00172">
    <property type="entry name" value="Zn_clus"/>
    <property type="match status" value="1"/>
</dbReference>
<evidence type="ECO:0000256" key="3">
    <source>
        <dbReference type="ARBA" id="ARBA00023242"/>
    </source>
</evidence>
<dbReference type="PROSITE" id="PS00101">
    <property type="entry name" value="HEXAPEP_TRANSFERASES"/>
    <property type="match status" value="1"/>
</dbReference>
<comment type="similarity">
    <text evidence="1">Belongs to the transferase hexapeptide repeat family.</text>
</comment>
<dbReference type="PANTHER" id="PTHR23416">
    <property type="entry name" value="SIALIC ACID SYNTHASE-RELATED"/>
    <property type="match status" value="1"/>
</dbReference>
<feature type="compositionally biased region" description="Basic and acidic residues" evidence="4">
    <location>
        <begin position="188"/>
        <end position="201"/>
    </location>
</feature>
<feature type="compositionally biased region" description="Basic and acidic residues" evidence="4">
    <location>
        <begin position="16"/>
        <end position="25"/>
    </location>
</feature>
<evidence type="ECO:0000259" key="5">
    <source>
        <dbReference type="PROSITE" id="PS50048"/>
    </source>
</evidence>
<dbReference type="GO" id="GO:0000981">
    <property type="term" value="F:DNA-binding transcription factor activity, RNA polymerase II-specific"/>
    <property type="evidence" value="ECO:0007669"/>
    <property type="project" value="InterPro"/>
</dbReference>
<dbReference type="InterPro" id="IPR001138">
    <property type="entry name" value="Zn2Cys6_DnaBD"/>
</dbReference>
<feature type="domain" description="Zn(2)-C6 fungal-type" evidence="5">
    <location>
        <begin position="363"/>
        <end position="391"/>
    </location>
</feature>
<evidence type="ECO:0000256" key="4">
    <source>
        <dbReference type="SAM" id="MobiDB-lite"/>
    </source>
</evidence>
<dbReference type="Gene3D" id="4.10.240.10">
    <property type="entry name" value="Zn(2)-C6 fungal-type DNA-binding domain"/>
    <property type="match status" value="1"/>
</dbReference>
<dbReference type="GO" id="GO:0016407">
    <property type="term" value="F:acetyltransferase activity"/>
    <property type="evidence" value="ECO:0007669"/>
    <property type="project" value="InterPro"/>
</dbReference>
<feature type="compositionally biased region" description="Low complexity" evidence="4">
    <location>
        <begin position="545"/>
        <end position="570"/>
    </location>
</feature>
<dbReference type="SMART" id="SM00066">
    <property type="entry name" value="GAL4"/>
    <property type="match status" value="1"/>
</dbReference>
<protein>
    <submittedName>
        <fullName evidence="6">Maltose acetyltransferase</fullName>
    </submittedName>
</protein>
<feature type="region of interest" description="Disordered" evidence="4">
    <location>
        <begin position="400"/>
        <end position="453"/>
    </location>
</feature>
<dbReference type="AlphaFoldDB" id="A0A8H3IGV1"/>
<feature type="region of interest" description="Disordered" evidence="4">
    <location>
        <begin position="467"/>
        <end position="581"/>
    </location>
</feature>
<evidence type="ECO:0000313" key="7">
    <source>
        <dbReference type="Proteomes" id="UP000664534"/>
    </source>
</evidence>
<evidence type="ECO:0000256" key="2">
    <source>
        <dbReference type="ARBA" id="ARBA00022679"/>
    </source>
</evidence>
<feature type="region of interest" description="Disordered" evidence="4">
    <location>
        <begin position="1"/>
        <end position="355"/>
    </location>
</feature>